<evidence type="ECO:0000259" key="4">
    <source>
        <dbReference type="PROSITE" id="PS01124"/>
    </source>
</evidence>
<dbReference type="PANTHER" id="PTHR43280">
    <property type="entry name" value="ARAC-FAMILY TRANSCRIPTIONAL REGULATOR"/>
    <property type="match status" value="1"/>
</dbReference>
<dbReference type="SMART" id="SM00342">
    <property type="entry name" value="HTH_ARAC"/>
    <property type="match status" value="1"/>
</dbReference>
<reference evidence="6" key="1">
    <citation type="submission" date="2015-09" db="EMBL/GenBank/DDBJ databases">
        <authorList>
            <person name="Wibberg D."/>
        </authorList>
    </citation>
    <scope>NUCLEOTIDE SEQUENCE [LARGE SCALE GENOMIC DNA]</scope>
    <source>
        <strain evidence="6">SD1D</strain>
    </source>
</reference>
<dbReference type="InterPro" id="IPR018060">
    <property type="entry name" value="HTH_AraC"/>
</dbReference>
<dbReference type="Proteomes" id="UP000196053">
    <property type="component" value="Chromosome I"/>
</dbReference>
<evidence type="ECO:0000313" key="5">
    <source>
        <dbReference type="EMBL" id="CUH92109.1"/>
    </source>
</evidence>
<keyword evidence="1" id="KW-0805">Transcription regulation</keyword>
<dbReference type="AlphaFoldDB" id="A0A0K8J418"/>
<dbReference type="OrthoDB" id="625043at2"/>
<dbReference type="InterPro" id="IPR037923">
    <property type="entry name" value="HTH-like"/>
</dbReference>
<keyword evidence="6" id="KW-1185">Reference proteome</keyword>
<dbReference type="InterPro" id="IPR014710">
    <property type="entry name" value="RmlC-like_jellyroll"/>
</dbReference>
<dbReference type="Pfam" id="PF12833">
    <property type="entry name" value="HTH_18"/>
    <property type="match status" value="1"/>
</dbReference>
<dbReference type="Gene3D" id="2.60.120.10">
    <property type="entry name" value="Jelly Rolls"/>
    <property type="match status" value="1"/>
</dbReference>
<accession>A0A0K8J418</accession>
<dbReference type="Gene3D" id="1.10.10.60">
    <property type="entry name" value="Homeodomain-like"/>
    <property type="match status" value="2"/>
</dbReference>
<dbReference type="SUPFAM" id="SSF51215">
    <property type="entry name" value="Regulatory protein AraC"/>
    <property type="match status" value="1"/>
</dbReference>
<evidence type="ECO:0000256" key="2">
    <source>
        <dbReference type="ARBA" id="ARBA00023125"/>
    </source>
</evidence>
<protein>
    <recommendedName>
        <fullName evidence="4">HTH araC/xylS-type domain-containing protein</fullName>
    </recommendedName>
</protein>
<dbReference type="GO" id="GO:0003700">
    <property type="term" value="F:DNA-binding transcription factor activity"/>
    <property type="evidence" value="ECO:0007669"/>
    <property type="project" value="InterPro"/>
</dbReference>
<dbReference type="KEGG" id="hsd:SD1D_0557"/>
<evidence type="ECO:0000256" key="1">
    <source>
        <dbReference type="ARBA" id="ARBA00023015"/>
    </source>
</evidence>
<dbReference type="RefSeq" id="WP_058257507.1">
    <property type="nucleotide sequence ID" value="NZ_LN879430.1"/>
</dbReference>
<proteinExistence type="predicted"/>
<gene>
    <name evidence="5" type="ORF">SD1D_0557</name>
</gene>
<feature type="domain" description="HTH araC/xylS-type" evidence="4">
    <location>
        <begin position="165"/>
        <end position="263"/>
    </location>
</feature>
<dbReference type="PROSITE" id="PS00041">
    <property type="entry name" value="HTH_ARAC_FAMILY_1"/>
    <property type="match status" value="1"/>
</dbReference>
<dbReference type="InterPro" id="IPR009057">
    <property type="entry name" value="Homeodomain-like_sf"/>
</dbReference>
<dbReference type="InterPro" id="IPR018062">
    <property type="entry name" value="HTH_AraC-typ_CS"/>
</dbReference>
<dbReference type="GO" id="GO:0043565">
    <property type="term" value="F:sequence-specific DNA binding"/>
    <property type="evidence" value="ECO:0007669"/>
    <property type="project" value="InterPro"/>
</dbReference>
<dbReference type="EMBL" id="LN879430">
    <property type="protein sequence ID" value="CUH92109.1"/>
    <property type="molecule type" value="Genomic_DNA"/>
</dbReference>
<sequence>MNDFEYLDNIVVTVDYYNHRKCTPGWEIEEFVTDFVDITYVVNGKAEYIINGTNYTVSSGDLLCIPYDSKRSAISNPDSLMECYSINGQIRNIDGEDITLPLPLICNIGLHTDILSLYSSLNTVWNLKDPGYKLRARGLFLMILQRFFQIIIYQKDTSIMDARIKKVLQHMSNHYHKPLTVQQMADMVNLSKMYFGNLFKQETGMTFRTFLTLIRMNKAEEMLYSGEYKIHEVADACGFSDVFYFSRIFKKHRGIAPSDAIRKRQV</sequence>
<evidence type="ECO:0000256" key="3">
    <source>
        <dbReference type="ARBA" id="ARBA00023163"/>
    </source>
</evidence>
<evidence type="ECO:0000313" key="6">
    <source>
        <dbReference type="Proteomes" id="UP000196053"/>
    </source>
</evidence>
<organism evidence="5 6">
    <name type="scientific">Herbinix luporum</name>
    <dbReference type="NCBI Taxonomy" id="1679721"/>
    <lineage>
        <taxon>Bacteria</taxon>
        <taxon>Bacillati</taxon>
        <taxon>Bacillota</taxon>
        <taxon>Clostridia</taxon>
        <taxon>Lachnospirales</taxon>
        <taxon>Lachnospiraceae</taxon>
        <taxon>Herbinix</taxon>
    </lineage>
</organism>
<keyword evidence="3" id="KW-0804">Transcription</keyword>
<name>A0A0K8J418_9FIRM</name>
<dbReference type="SUPFAM" id="SSF46689">
    <property type="entry name" value="Homeodomain-like"/>
    <property type="match status" value="2"/>
</dbReference>
<dbReference type="PROSITE" id="PS01124">
    <property type="entry name" value="HTH_ARAC_FAMILY_2"/>
    <property type="match status" value="1"/>
</dbReference>
<dbReference type="PANTHER" id="PTHR43280:SF2">
    <property type="entry name" value="HTH-TYPE TRANSCRIPTIONAL REGULATOR EXSA"/>
    <property type="match status" value="1"/>
</dbReference>
<keyword evidence="2" id="KW-0238">DNA-binding</keyword>